<comment type="caution">
    <text evidence="2">The sequence shown here is derived from an EMBL/GenBank/DDBJ whole genome shotgun (WGS) entry which is preliminary data.</text>
</comment>
<reference evidence="2" key="1">
    <citation type="journal article" date="2022" name="DNA Res.">
        <title>Genome analysis of five recently described species of the CUG-Ser clade uncovers Candida theae as a new hybrid lineage with pathogenic potential in the Candida parapsilosis species complex.</title>
        <authorList>
            <person name="Mixao V."/>
            <person name="Del Olmo V."/>
            <person name="Hegedusova E."/>
            <person name="Saus E."/>
            <person name="Pryszcz L."/>
            <person name="Cillingova A."/>
            <person name="Nosek J."/>
            <person name="Gabaldon T."/>
        </authorList>
    </citation>
    <scope>NUCLEOTIDE SEQUENCE</scope>
    <source>
        <strain evidence="2">CBS 10844</strain>
    </source>
</reference>
<feature type="region of interest" description="Disordered" evidence="1">
    <location>
        <begin position="130"/>
        <end position="152"/>
    </location>
</feature>
<feature type="compositionally biased region" description="Basic and acidic residues" evidence="1">
    <location>
        <begin position="140"/>
        <end position="152"/>
    </location>
</feature>
<dbReference type="RefSeq" id="XP_049181482.1">
    <property type="nucleotide sequence ID" value="XM_049322457.1"/>
</dbReference>
<gene>
    <name evidence="2" type="ORF">KGF56_001344</name>
</gene>
<accession>A0AAI9WYW4</accession>
<dbReference type="PANTHER" id="PTHR28052">
    <property type="entry name" value="UPF0545 PROTEIN C22ORF39"/>
    <property type="match status" value="1"/>
</dbReference>
<sequence>MSKEKKDDDEELRKLWEQFQDSSDALDEKRKQVIETIDRNTGLNDYPCKLSIMTALDELIGCFALGGQFKHYYRYGSYDLCEKQRKKFWFALKHGSLFDQKDKQVEKLSETELENQVQVQEFYKKRLLQEKSNGSSEDVWDAREEAKSYPFR</sequence>
<evidence type="ECO:0000313" key="3">
    <source>
        <dbReference type="Proteomes" id="UP001202479"/>
    </source>
</evidence>
<keyword evidence="3" id="KW-1185">Reference proteome</keyword>
<dbReference type="PANTHER" id="PTHR28052:SF1">
    <property type="entry name" value="UPF0545 PROTEIN C22ORF39"/>
    <property type="match status" value="1"/>
</dbReference>
<protein>
    <recommendedName>
        <fullName evidence="4">Early meiotic induction protein 1</fullName>
    </recommendedName>
</protein>
<dbReference type="Proteomes" id="UP001202479">
    <property type="component" value="Unassembled WGS sequence"/>
</dbReference>
<dbReference type="EMBL" id="JAHUZD010000027">
    <property type="protein sequence ID" value="KAI3405737.2"/>
    <property type="molecule type" value="Genomic_DNA"/>
</dbReference>
<dbReference type="InterPro" id="IPR021475">
    <property type="entry name" value="Pants/Emi1-like"/>
</dbReference>
<organism evidence="2 3">
    <name type="scientific">Candida oxycetoniae</name>
    <dbReference type="NCBI Taxonomy" id="497107"/>
    <lineage>
        <taxon>Eukaryota</taxon>
        <taxon>Fungi</taxon>
        <taxon>Dikarya</taxon>
        <taxon>Ascomycota</taxon>
        <taxon>Saccharomycotina</taxon>
        <taxon>Pichiomycetes</taxon>
        <taxon>Debaryomycetaceae</taxon>
        <taxon>Candida/Lodderomyces clade</taxon>
        <taxon>Candida</taxon>
    </lineage>
</organism>
<dbReference type="Pfam" id="PF11326">
    <property type="entry name" value="PANTS-like"/>
    <property type="match status" value="1"/>
</dbReference>
<dbReference type="GeneID" id="73378961"/>
<name>A0AAI9WYW4_9ASCO</name>
<evidence type="ECO:0000313" key="2">
    <source>
        <dbReference type="EMBL" id="KAI3405737.2"/>
    </source>
</evidence>
<proteinExistence type="predicted"/>
<dbReference type="AlphaFoldDB" id="A0AAI9WYW4"/>
<evidence type="ECO:0000256" key="1">
    <source>
        <dbReference type="SAM" id="MobiDB-lite"/>
    </source>
</evidence>
<evidence type="ECO:0008006" key="4">
    <source>
        <dbReference type="Google" id="ProtNLM"/>
    </source>
</evidence>